<dbReference type="Pfam" id="PF00795">
    <property type="entry name" value="CN_hydrolase"/>
    <property type="match status" value="1"/>
</dbReference>
<dbReference type="InterPro" id="IPR036526">
    <property type="entry name" value="C-N_Hydrolase_sf"/>
</dbReference>
<dbReference type="Proteomes" id="UP000002030">
    <property type="component" value="Chromosome"/>
</dbReference>
<dbReference type="PANTHER" id="PTHR23088:SF27">
    <property type="entry name" value="DEAMINATED GLUTATHIONE AMIDASE"/>
    <property type="match status" value="1"/>
</dbReference>
<gene>
    <name evidence="3" type="ordered locus">Taci_0928</name>
</gene>
<dbReference type="SUPFAM" id="SSF56317">
    <property type="entry name" value="Carbon-nitrogen hydrolase"/>
    <property type="match status" value="1"/>
</dbReference>
<dbReference type="InterPro" id="IPR001110">
    <property type="entry name" value="UPF0012_CS"/>
</dbReference>
<dbReference type="HOGENOM" id="CLU_030130_3_1_0"/>
<keyword evidence="4" id="KW-1185">Reference proteome</keyword>
<dbReference type="Gene3D" id="3.60.110.10">
    <property type="entry name" value="Carbon-nitrogen hydrolase"/>
    <property type="match status" value="1"/>
</dbReference>
<dbReference type="eggNOG" id="COG0388">
    <property type="taxonomic scope" value="Bacteria"/>
</dbReference>
<dbReference type="RefSeq" id="WP_012869675.1">
    <property type="nucleotide sequence ID" value="NC_013522.1"/>
</dbReference>
<dbReference type="OrthoDB" id="9811121at2"/>
<feature type="domain" description="CN hydrolase" evidence="2">
    <location>
        <begin position="5"/>
        <end position="238"/>
    </location>
</feature>
<dbReference type="KEGG" id="tai:Taci_0928"/>
<evidence type="ECO:0000256" key="1">
    <source>
        <dbReference type="ARBA" id="ARBA00010613"/>
    </source>
</evidence>
<sequence>MAAKVTVGLVQMDVLWGDPEGNLSKCRRMLDSLGACQVALLPELWSCSYDNPNLGLYARSSEECIHQVADWCSSRTAWCVAGSLPWEEGGLLYNRSFVIDPSGSIEAHYDKVHLFPLLDEPLNFHPGGVPLVGNMGEIPYGVVICYDLRFPEYFRRIALEGPWVVFICAQWPASRVDAWRTLLRARAIENQLYVVAVNRCGEGGGDLYGGHSMVVAPDGGVLLELGEDEGTATVELDMAILHRTRKAIRVFESRRVDLYGFPGEV</sequence>
<evidence type="ECO:0000313" key="3">
    <source>
        <dbReference type="EMBL" id="ACZ19160.1"/>
    </source>
</evidence>
<organism evidence="3 4">
    <name type="scientific">Thermanaerovibrio acidaminovorans (strain ATCC 49978 / DSM 6589 / Su883)</name>
    <name type="common">Selenomonas acidaminovorans</name>
    <dbReference type="NCBI Taxonomy" id="525903"/>
    <lineage>
        <taxon>Bacteria</taxon>
        <taxon>Thermotogati</taxon>
        <taxon>Synergistota</taxon>
        <taxon>Synergistia</taxon>
        <taxon>Synergistales</taxon>
        <taxon>Synergistaceae</taxon>
        <taxon>Thermanaerovibrio</taxon>
    </lineage>
</organism>
<dbReference type="PROSITE" id="PS50263">
    <property type="entry name" value="CN_HYDROLASE"/>
    <property type="match status" value="1"/>
</dbReference>
<dbReference type="EnsemblBacteria" id="ACZ19160">
    <property type="protein sequence ID" value="ACZ19160"/>
    <property type="gene ID" value="Taci_0928"/>
</dbReference>
<dbReference type="AlphaFoldDB" id="D1BA57"/>
<protein>
    <submittedName>
        <fullName evidence="3">Nitrilase/cyanide hydratase and apolipoprotein N-acyltransferase</fullName>
    </submittedName>
</protein>
<proteinExistence type="inferred from homology"/>
<evidence type="ECO:0000259" key="2">
    <source>
        <dbReference type="PROSITE" id="PS50263"/>
    </source>
</evidence>
<reference evidence="3 4" key="1">
    <citation type="journal article" date="2009" name="Stand. Genomic Sci.">
        <title>Complete genome sequence of Thermanaerovibrio acidaminovorans type strain (Su883).</title>
        <authorList>
            <person name="Chovatia M."/>
            <person name="Sikorski J."/>
            <person name="Schroder M."/>
            <person name="Lapidus A."/>
            <person name="Nolan M."/>
            <person name="Tice H."/>
            <person name="Glavina Del Rio T."/>
            <person name="Copeland A."/>
            <person name="Cheng J.F."/>
            <person name="Lucas S."/>
            <person name="Chen F."/>
            <person name="Bruce D."/>
            <person name="Goodwin L."/>
            <person name="Pitluck S."/>
            <person name="Ivanova N."/>
            <person name="Mavromatis K."/>
            <person name="Ovchinnikova G."/>
            <person name="Pati A."/>
            <person name="Chen A."/>
            <person name="Palaniappan K."/>
            <person name="Land M."/>
            <person name="Hauser L."/>
            <person name="Chang Y.J."/>
            <person name="Jeffries C.D."/>
            <person name="Chain P."/>
            <person name="Saunders E."/>
            <person name="Detter J.C."/>
            <person name="Brettin T."/>
            <person name="Rohde M."/>
            <person name="Goker M."/>
            <person name="Spring S."/>
            <person name="Bristow J."/>
            <person name="Markowitz V."/>
            <person name="Hugenholtz P."/>
            <person name="Kyrpides N.C."/>
            <person name="Klenk H.P."/>
            <person name="Eisen J.A."/>
        </authorList>
    </citation>
    <scope>NUCLEOTIDE SEQUENCE [LARGE SCALE GENOMIC DNA]</scope>
    <source>
        <strain evidence="4">ATCC 49978 / DSM 6589 / Su883</strain>
    </source>
</reference>
<dbReference type="InterPro" id="IPR003010">
    <property type="entry name" value="C-N_Hydrolase"/>
</dbReference>
<dbReference type="PANTHER" id="PTHR23088">
    <property type="entry name" value="NITRILASE-RELATED"/>
    <property type="match status" value="1"/>
</dbReference>
<comment type="similarity">
    <text evidence="1">Belongs to the carbon-nitrogen hydrolase superfamily. NIT1/NIT2 family.</text>
</comment>
<dbReference type="STRING" id="525903.Taci_0928"/>
<dbReference type="PROSITE" id="PS01227">
    <property type="entry name" value="UPF0012"/>
    <property type="match status" value="1"/>
</dbReference>
<dbReference type="EMBL" id="CP001818">
    <property type="protein sequence ID" value="ACZ19160.1"/>
    <property type="molecule type" value="Genomic_DNA"/>
</dbReference>
<name>D1BA57_THEAS</name>
<accession>D1BA57</accession>
<dbReference type="CDD" id="cd07583">
    <property type="entry name" value="nitrilase_5"/>
    <property type="match status" value="1"/>
</dbReference>
<evidence type="ECO:0000313" key="4">
    <source>
        <dbReference type="Proteomes" id="UP000002030"/>
    </source>
</evidence>